<feature type="compositionally biased region" description="Basic and acidic residues" evidence="1">
    <location>
        <begin position="69"/>
        <end position="93"/>
    </location>
</feature>
<dbReference type="AlphaFoldDB" id="A0A9Q3GU52"/>
<feature type="compositionally biased region" description="Polar residues" evidence="1">
    <location>
        <begin position="96"/>
        <end position="111"/>
    </location>
</feature>
<feature type="region of interest" description="Disordered" evidence="1">
    <location>
        <begin position="46"/>
        <end position="114"/>
    </location>
</feature>
<gene>
    <name evidence="2" type="ORF">O181_020023</name>
</gene>
<accession>A0A9Q3GU52</accession>
<proteinExistence type="predicted"/>
<evidence type="ECO:0000256" key="1">
    <source>
        <dbReference type="SAM" id="MobiDB-lite"/>
    </source>
</evidence>
<protein>
    <submittedName>
        <fullName evidence="2">Uncharacterized protein</fullName>
    </submittedName>
</protein>
<evidence type="ECO:0000313" key="3">
    <source>
        <dbReference type="Proteomes" id="UP000765509"/>
    </source>
</evidence>
<sequence length="268" mass="29756">MMSATDCSGLQQLISRTDISFGSKASLSMIFGSSSIESCQWVASVPTPSEPLHSSYGAPSGGTQASERQSQKSRWDKGRDSQYFKDQDQREAGFDDQNNPYSIRSSSTQGYHNREWDRGMASSSANKHYAHGYAPSGQTSSPPYYPPYGQQNPQPYYPPYGQHNPQPYYPPYGQHNPQPYYPPYGQQNTQPYYPPYSQQNPQPYYPHNQYSPSDYPSYSTSPYGYSQSHHSSSSYPYPSSNNHPGPEAAPSGHPATASNSYNPASGSQ</sequence>
<feature type="region of interest" description="Disordered" evidence="1">
    <location>
        <begin position="127"/>
        <end position="268"/>
    </location>
</feature>
<feature type="compositionally biased region" description="Polar residues" evidence="1">
    <location>
        <begin position="256"/>
        <end position="268"/>
    </location>
</feature>
<name>A0A9Q3GU52_9BASI</name>
<reference evidence="2" key="1">
    <citation type="submission" date="2021-03" db="EMBL/GenBank/DDBJ databases">
        <title>Draft genome sequence of rust myrtle Austropuccinia psidii MF-1, a brazilian biotype.</title>
        <authorList>
            <person name="Quecine M.C."/>
            <person name="Pachon D.M.R."/>
            <person name="Bonatelli M.L."/>
            <person name="Correr F.H."/>
            <person name="Franceschini L.M."/>
            <person name="Leite T.F."/>
            <person name="Margarido G.R.A."/>
            <person name="Almeida C.A."/>
            <person name="Ferrarezi J.A."/>
            <person name="Labate C.A."/>
        </authorList>
    </citation>
    <scope>NUCLEOTIDE SEQUENCE</scope>
    <source>
        <strain evidence="2">MF-1</strain>
    </source>
</reference>
<dbReference type="EMBL" id="AVOT02005917">
    <property type="protein sequence ID" value="MBW0480308.1"/>
    <property type="molecule type" value="Genomic_DNA"/>
</dbReference>
<keyword evidence="3" id="KW-1185">Reference proteome</keyword>
<dbReference type="Proteomes" id="UP000765509">
    <property type="component" value="Unassembled WGS sequence"/>
</dbReference>
<feature type="compositionally biased region" description="Low complexity" evidence="1">
    <location>
        <begin position="135"/>
        <end position="246"/>
    </location>
</feature>
<evidence type="ECO:0000313" key="2">
    <source>
        <dbReference type="EMBL" id="MBW0480308.1"/>
    </source>
</evidence>
<comment type="caution">
    <text evidence="2">The sequence shown here is derived from an EMBL/GenBank/DDBJ whole genome shotgun (WGS) entry which is preliminary data.</text>
</comment>
<organism evidence="2 3">
    <name type="scientific">Austropuccinia psidii MF-1</name>
    <dbReference type="NCBI Taxonomy" id="1389203"/>
    <lineage>
        <taxon>Eukaryota</taxon>
        <taxon>Fungi</taxon>
        <taxon>Dikarya</taxon>
        <taxon>Basidiomycota</taxon>
        <taxon>Pucciniomycotina</taxon>
        <taxon>Pucciniomycetes</taxon>
        <taxon>Pucciniales</taxon>
        <taxon>Sphaerophragmiaceae</taxon>
        <taxon>Austropuccinia</taxon>
    </lineage>
</organism>